<protein>
    <recommendedName>
        <fullName evidence="3">PepSY domain-containing protein</fullName>
    </recommendedName>
</protein>
<dbReference type="SUPFAM" id="SSF160574">
    <property type="entry name" value="BT0923-like"/>
    <property type="match status" value="1"/>
</dbReference>
<dbReference type="Proteomes" id="UP001595826">
    <property type="component" value="Unassembled WGS sequence"/>
</dbReference>
<reference evidence="2" key="1">
    <citation type="journal article" date="2019" name="Int. J. Syst. Evol. Microbiol.">
        <title>The Global Catalogue of Microorganisms (GCM) 10K type strain sequencing project: providing services to taxonomists for standard genome sequencing and annotation.</title>
        <authorList>
            <consortium name="The Broad Institute Genomics Platform"/>
            <consortium name="The Broad Institute Genome Sequencing Center for Infectious Disease"/>
            <person name="Wu L."/>
            <person name="Ma J."/>
        </authorList>
    </citation>
    <scope>NUCLEOTIDE SEQUENCE [LARGE SCALE GENOMIC DNA]</scope>
    <source>
        <strain evidence="2">CECT 8655</strain>
    </source>
</reference>
<evidence type="ECO:0000313" key="1">
    <source>
        <dbReference type="EMBL" id="MFC4268349.1"/>
    </source>
</evidence>
<gene>
    <name evidence="1" type="ORF">ACFOWD_05470</name>
</gene>
<evidence type="ECO:0000313" key="2">
    <source>
        <dbReference type="Proteomes" id="UP001595826"/>
    </source>
</evidence>
<comment type="caution">
    <text evidence="1">The sequence shown here is derived from an EMBL/GenBank/DDBJ whole genome shotgun (WGS) entry which is preliminary data.</text>
</comment>
<keyword evidence="2" id="KW-1185">Reference proteome</keyword>
<accession>A0ABV8RAC2</accession>
<name>A0ABV8RAC2_9FLAO</name>
<dbReference type="EMBL" id="JBHSCY010000001">
    <property type="protein sequence ID" value="MFC4268349.1"/>
    <property type="molecule type" value="Genomic_DNA"/>
</dbReference>
<sequence length="190" mass="22591">MKKILFFLLLIIVSSLQCQEKLEREYRIKSTEAPNNALDFIDKLNLPKKVKWYIEASNEGKTFEAKTCFENHLFSVEFSEKGILIDVEMKTSFSKIEASVKEKITKTFKNRFDKYRIKKTQFQYRGFQKELTKLFVKYYNNTIEVDVFYEIVVKGKKDKNYELYEFLFDAKGDLVKSLKFAIPNSDNLQF</sequence>
<evidence type="ECO:0008006" key="3">
    <source>
        <dbReference type="Google" id="ProtNLM"/>
    </source>
</evidence>
<proteinExistence type="predicted"/>
<organism evidence="1 2">
    <name type="scientific">Polaribacter marinivivus</name>
    <dbReference type="NCBI Taxonomy" id="1524260"/>
    <lineage>
        <taxon>Bacteria</taxon>
        <taxon>Pseudomonadati</taxon>
        <taxon>Bacteroidota</taxon>
        <taxon>Flavobacteriia</taxon>
        <taxon>Flavobacteriales</taxon>
        <taxon>Flavobacteriaceae</taxon>
    </lineage>
</organism>
<dbReference type="RefSeq" id="WP_377408765.1">
    <property type="nucleotide sequence ID" value="NZ_JBHSCY010000001.1"/>
</dbReference>